<dbReference type="RefSeq" id="WP_104031094.1">
    <property type="nucleotide sequence ID" value="NZ_PRKQ01000004.1"/>
</dbReference>
<comment type="caution">
    <text evidence="1">The sequence shown here is derived from an EMBL/GenBank/DDBJ whole genome shotgun (WGS) entry which is preliminary data.</text>
</comment>
<accession>A0AAP8QFC3</accession>
<sequence>MAVIDDGKGNLGNTNATLRKEIKNDIINQIQDISEVKRTDDSIKTSPNFHLDSKYLKDEHQYKVEIQYKNPQPGQGKATISLVLVNEKATSVKDLREALELSLKDGHKYKVT</sequence>
<organism evidence="1 2">
    <name type="scientific">Brevibacillus laterosporus</name>
    <name type="common">Bacillus laterosporus</name>
    <dbReference type="NCBI Taxonomy" id="1465"/>
    <lineage>
        <taxon>Bacteria</taxon>
        <taxon>Bacillati</taxon>
        <taxon>Bacillota</taxon>
        <taxon>Bacilli</taxon>
        <taxon>Bacillales</taxon>
        <taxon>Paenibacillaceae</taxon>
        <taxon>Brevibacillus</taxon>
    </lineage>
</organism>
<protein>
    <submittedName>
        <fullName evidence="1">Uncharacterized protein</fullName>
    </submittedName>
</protein>
<dbReference type="AlphaFoldDB" id="A0AAP8QFC3"/>
<proteinExistence type="predicted"/>
<gene>
    <name evidence="1" type="ORF">C4A77_05775</name>
</gene>
<evidence type="ECO:0000313" key="1">
    <source>
        <dbReference type="EMBL" id="PPB10673.1"/>
    </source>
</evidence>
<dbReference type="Proteomes" id="UP000239759">
    <property type="component" value="Unassembled WGS sequence"/>
</dbReference>
<reference evidence="1 2" key="1">
    <citation type="submission" date="2018-02" db="EMBL/GenBank/DDBJ databases">
        <title>Comparative analysis of genomes of three Brevibacillus laterosporus strains producers of potent antimicrobials isolated from silage.</title>
        <authorList>
            <person name="Kojic M."/>
            <person name="Miljkovic M."/>
            <person name="Studholme D."/>
            <person name="Filipic B."/>
        </authorList>
    </citation>
    <scope>NUCLEOTIDE SEQUENCE [LARGE SCALE GENOMIC DNA]</scope>
    <source>
        <strain evidence="1 2">BGSP11</strain>
    </source>
</reference>
<dbReference type="EMBL" id="PRKQ01000004">
    <property type="protein sequence ID" value="PPB10673.1"/>
    <property type="molecule type" value="Genomic_DNA"/>
</dbReference>
<name>A0AAP8QFC3_BRELA</name>
<evidence type="ECO:0000313" key="2">
    <source>
        <dbReference type="Proteomes" id="UP000239759"/>
    </source>
</evidence>